<keyword evidence="1" id="KW-0732">Signal</keyword>
<organism evidence="3 4">
    <name type="scientific">Corynespora cassiicola Philippines</name>
    <dbReference type="NCBI Taxonomy" id="1448308"/>
    <lineage>
        <taxon>Eukaryota</taxon>
        <taxon>Fungi</taxon>
        <taxon>Dikarya</taxon>
        <taxon>Ascomycota</taxon>
        <taxon>Pezizomycotina</taxon>
        <taxon>Dothideomycetes</taxon>
        <taxon>Pleosporomycetidae</taxon>
        <taxon>Pleosporales</taxon>
        <taxon>Corynesporascaceae</taxon>
        <taxon>Corynespora</taxon>
    </lineage>
</organism>
<evidence type="ECO:0000313" key="3">
    <source>
        <dbReference type="EMBL" id="PSN64879.1"/>
    </source>
</evidence>
<proteinExistence type="predicted"/>
<protein>
    <recommendedName>
        <fullName evidence="2">Cyanovirin-N domain-containing protein</fullName>
    </recommendedName>
</protein>
<dbReference type="AlphaFoldDB" id="A0A2T2NHN8"/>
<name>A0A2T2NHN8_CORCC</name>
<dbReference type="EMBL" id="KZ678137">
    <property type="protein sequence ID" value="PSN64879.1"/>
    <property type="molecule type" value="Genomic_DNA"/>
</dbReference>
<dbReference type="InterPro" id="IPR036673">
    <property type="entry name" value="Cyanovirin-N_sf"/>
</dbReference>
<evidence type="ECO:0000256" key="1">
    <source>
        <dbReference type="SAM" id="SignalP"/>
    </source>
</evidence>
<feature type="domain" description="Cyanovirin-N" evidence="2">
    <location>
        <begin position="37"/>
        <end position="134"/>
    </location>
</feature>
<evidence type="ECO:0000259" key="2">
    <source>
        <dbReference type="Pfam" id="PF08881"/>
    </source>
</evidence>
<dbReference type="OrthoDB" id="4672515at2759"/>
<dbReference type="Proteomes" id="UP000240883">
    <property type="component" value="Unassembled WGS sequence"/>
</dbReference>
<feature type="signal peptide" evidence="1">
    <location>
        <begin position="1"/>
        <end position="19"/>
    </location>
</feature>
<sequence>MRRATILSFALAIIAPSYAVPTLNARIAEPGSIASQCINTEFRDQWFVGECLTGVDSTTRIQSAVDLKNKLSNDNGDLVFKSGGLFQQSCWDCILADTAILSCQCRPEWGSGKTGMQTGIINLDGHISVYNGHLLSNLTSTPEVPSSASEFPVPSRFTYQFGGASECLGADGPGKDYCKEFSQTCESKPKTDTSDTNWIFSSPITCYVPYVYYPEYHYQLDSLRVAGEGEWEVWGYFNEDCSGEPVKLDPAIQGECQAFETPIRAISARPAFNGDPN</sequence>
<dbReference type="InterPro" id="IPR011058">
    <property type="entry name" value="Cyanovirin-N"/>
</dbReference>
<accession>A0A2T2NHN8</accession>
<dbReference type="SUPFAM" id="SSF51322">
    <property type="entry name" value="Cyanovirin-N"/>
    <property type="match status" value="1"/>
</dbReference>
<gene>
    <name evidence="3" type="ORF">BS50DRAFT_677781</name>
</gene>
<dbReference type="Gene3D" id="2.30.60.10">
    <property type="entry name" value="Cyanovirin-N"/>
    <property type="match status" value="1"/>
</dbReference>
<dbReference type="Pfam" id="PF08881">
    <property type="entry name" value="CVNH"/>
    <property type="match status" value="1"/>
</dbReference>
<dbReference type="STRING" id="1448308.A0A2T2NHN8"/>
<keyword evidence="4" id="KW-1185">Reference proteome</keyword>
<evidence type="ECO:0000313" key="4">
    <source>
        <dbReference type="Proteomes" id="UP000240883"/>
    </source>
</evidence>
<reference evidence="3 4" key="1">
    <citation type="journal article" date="2018" name="Front. Microbiol.">
        <title>Genome-Wide Analysis of Corynespora cassiicola Leaf Fall Disease Putative Effectors.</title>
        <authorList>
            <person name="Lopez D."/>
            <person name="Ribeiro S."/>
            <person name="Label P."/>
            <person name="Fumanal B."/>
            <person name="Venisse J.S."/>
            <person name="Kohler A."/>
            <person name="de Oliveira R.R."/>
            <person name="Labutti K."/>
            <person name="Lipzen A."/>
            <person name="Lail K."/>
            <person name="Bauer D."/>
            <person name="Ohm R.A."/>
            <person name="Barry K.W."/>
            <person name="Spatafora J."/>
            <person name="Grigoriev I.V."/>
            <person name="Martin F.M."/>
            <person name="Pujade-Renaud V."/>
        </authorList>
    </citation>
    <scope>NUCLEOTIDE SEQUENCE [LARGE SCALE GENOMIC DNA]</scope>
    <source>
        <strain evidence="3 4">Philippines</strain>
    </source>
</reference>
<feature type="chain" id="PRO_5015487818" description="Cyanovirin-N domain-containing protein" evidence="1">
    <location>
        <begin position="20"/>
        <end position="277"/>
    </location>
</feature>